<keyword evidence="2 5" id="KW-0812">Transmembrane</keyword>
<evidence type="ECO:0000256" key="3">
    <source>
        <dbReference type="ARBA" id="ARBA00022989"/>
    </source>
</evidence>
<proteinExistence type="predicted"/>
<feature type="transmembrane region" description="Helical" evidence="5">
    <location>
        <begin position="122"/>
        <end position="142"/>
    </location>
</feature>
<keyword evidence="7" id="KW-1185">Reference proteome</keyword>
<evidence type="ECO:0000256" key="1">
    <source>
        <dbReference type="ARBA" id="ARBA00004141"/>
    </source>
</evidence>
<dbReference type="EMBL" id="CP046884">
    <property type="protein sequence ID" value="QNQ90411.1"/>
    <property type="molecule type" value="Genomic_DNA"/>
</dbReference>
<dbReference type="CDD" id="cd16914">
    <property type="entry name" value="EcfT"/>
    <property type="match status" value="1"/>
</dbReference>
<feature type="transmembrane region" description="Helical" evidence="5">
    <location>
        <begin position="162"/>
        <end position="187"/>
    </location>
</feature>
<evidence type="ECO:0000256" key="4">
    <source>
        <dbReference type="ARBA" id="ARBA00023136"/>
    </source>
</evidence>
<feature type="transmembrane region" description="Helical" evidence="5">
    <location>
        <begin position="99"/>
        <end position="115"/>
    </location>
</feature>
<keyword evidence="4 5" id="KW-0472">Membrane</keyword>
<dbReference type="PANTHER" id="PTHR33514:SF13">
    <property type="entry name" value="PROTEIN ABCI12, CHLOROPLASTIC"/>
    <property type="match status" value="1"/>
</dbReference>
<dbReference type="AlphaFoldDB" id="A0A7H0SPD6"/>
<name>A0A7H0SPD6_9CORY</name>
<evidence type="ECO:0000313" key="7">
    <source>
        <dbReference type="Proteomes" id="UP000516320"/>
    </source>
</evidence>
<dbReference type="Pfam" id="PF02361">
    <property type="entry name" value="CbiQ"/>
    <property type="match status" value="1"/>
</dbReference>
<comment type="subcellular location">
    <subcellularLocation>
        <location evidence="1">Membrane</location>
        <topology evidence="1">Multi-pass membrane protein</topology>
    </subcellularLocation>
</comment>
<dbReference type="InterPro" id="IPR003339">
    <property type="entry name" value="ABC/ECF_trnsptr_transmembrane"/>
</dbReference>
<sequence length="235" mass="25674">MRRSPQNYCRWFSTRGSSFLSHSDDGASVVNNPPLGVYFPGNSIIHRLTPGPKFLGLIIYILVVTFAISQLRWALVAATIPLAGFIIAKIPLRLALQQLWPPVPLLLTLGAFRWWSSDMFSAALMVTVLFLSIMAAALVTLTTPLTQLMDSLDHTGAPLARLGVPVEAISLAITLTIRLIPVLFLMMSEVLDARKARGAGWSLTAFGVPLMVRCMKKARALGEALQARGVDEDDF</sequence>
<reference evidence="6 7" key="1">
    <citation type="submission" date="2019-12" db="EMBL/GenBank/DDBJ databases">
        <title>Corynebacterium sp. nov., isolated from feces of the Anser Albifrons in China.</title>
        <authorList>
            <person name="Liu Q."/>
        </authorList>
    </citation>
    <scope>NUCLEOTIDE SEQUENCE [LARGE SCALE GENOMIC DNA]</scope>
    <source>
        <strain evidence="6 7">4H37-19</strain>
    </source>
</reference>
<feature type="transmembrane region" description="Helical" evidence="5">
    <location>
        <begin position="54"/>
        <end position="87"/>
    </location>
</feature>
<evidence type="ECO:0000256" key="2">
    <source>
        <dbReference type="ARBA" id="ARBA00022692"/>
    </source>
</evidence>
<organism evidence="6 7">
    <name type="scientific">Corynebacterium poyangense</name>
    <dbReference type="NCBI Taxonomy" id="2684405"/>
    <lineage>
        <taxon>Bacteria</taxon>
        <taxon>Bacillati</taxon>
        <taxon>Actinomycetota</taxon>
        <taxon>Actinomycetes</taxon>
        <taxon>Mycobacteriales</taxon>
        <taxon>Corynebacteriaceae</taxon>
        <taxon>Corynebacterium</taxon>
    </lineage>
</organism>
<dbReference type="Proteomes" id="UP000516320">
    <property type="component" value="Chromosome"/>
</dbReference>
<accession>A0A7H0SPD6</accession>
<dbReference type="GO" id="GO:0005886">
    <property type="term" value="C:plasma membrane"/>
    <property type="evidence" value="ECO:0007669"/>
    <property type="project" value="TreeGrafter"/>
</dbReference>
<protein>
    <submittedName>
        <fullName evidence="6">Energy-coupling factor transporter transmembrane protein EcfT</fullName>
    </submittedName>
</protein>
<evidence type="ECO:0000313" key="6">
    <source>
        <dbReference type="EMBL" id="QNQ90411.1"/>
    </source>
</evidence>
<dbReference type="KEGG" id="cpoy:GP475_07015"/>
<evidence type="ECO:0000256" key="5">
    <source>
        <dbReference type="SAM" id="Phobius"/>
    </source>
</evidence>
<gene>
    <name evidence="6" type="ORF">GP475_07015</name>
</gene>
<keyword evidence="3 5" id="KW-1133">Transmembrane helix</keyword>
<dbReference type="PANTHER" id="PTHR33514">
    <property type="entry name" value="PROTEIN ABCI12, CHLOROPLASTIC"/>
    <property type="match status" value="1"/>
</dbReference>